<evidence type="ECO:0000313" key="4">
    <source>
        <dbReference type="Proteomes" id="UP000249013"/>
    </source>
</evidence>
<name>A0A139MYD8_9STRE</name>
<evidence type="ECO:0000313" key="3">
    <source>
        <dbReference type="Proteomes" id="UP000070198"/>
    </source>
</evidence>
<reference evidence="2 4" key="2">
    <citation type="submission" date="2018-06" db="EMBL/GenBank/DDBJ databases">
        <authorList>
            <consortium name="Pathogen Informatics"/>
            <person name="Doyle S."/>
        </authorList>
    </citation>
    <scope>NUCLEOTIDE SEQUENCE [LARGE SCALE GENOMIC DNA]</scope>
    <source>
        <strain evidence="2 4">NCTC13773</strain>
    </source>
</reference>
<dbReference type="AlphaFoldDB" id="A0A139MYD8"/>
<organism evidence="1 3">
    <name type="scientific">Streptococcus gallolyticus</name>
    <dbReference type="NCBI Taxonomy" id="315405"/>
    <lineage>
        <taxon>Bacteria</taxon>
        <taxon>Bacillati</taxon>
        <taxon>Bacillota</taxon>
        <taxon>Bacilli</taxon>
        <taxon>Lactobacillales</taxon>
        <taxon>Streptococcaceae</taxon>
        <taxon>Streptococcus</taxon>
    </lineage>
</organism>
<reference evidence="1 3" key="1">
    <citation type="submission" date="2016-01" db="EMBL/GenBank/DDBJ databases">
        <title>Highly variable Streptococcus oralis are common among viridans streptococci isolated from primates.</title>
        <authorList>
            <person name="Denapaite D."/>
            <person name="Rieger M."/>
            <person name="Koendgen S."/>
            <person name="Brueckner R."/>
            <person name="Ochigava I."/>
            <person name="Kappeler P."/>
            <person name="Maetz-Rensing K."/>
            <person name="Leendertz F."/>
            <person name="Hakenbeck R."/>
        </authorList>
    </citation>
    <scope>NUCLEOTIDE SEQUENCE [LARGE SCALE GENOMIC DNA]</scope>
    <source>
        <strain evidence="1 3">DD02</strain>
    </source>
</reference>
<dbReference type="EMBL" id="LS483409">
    <property type="protein sequence ID" value="SQG79552.1"/>
    <property type="molecule type" value="Genomic_DNA"/>
</dbReference>
<dbReference type="PATRIC" id="fig|315405.11.peg.1212"/>
<proteinExistence type="predicted"/>
<dbReference type="Proteomes" id="UP000249013">
    <property type="component" value="Chromosome 1"/>
</dbReference>
<dbReference type="EMBL" id="LQOF01000221">
    <property type="protein sequence ID" value="KXT68531.1"/>
    <property type="molecule type" value="Genomic_DNA"/>
</dbReference>
<dbReference type="Proteomes" id="UP000070198">
    <property type="component" value="Unassembled WGS sequence"/>
</dbReference>
<dbReference type="GeneID" id="57922295"/>
<evidence type="ECO:0000313" key="2">
    <source>
        <dbReference type="EMBL" id="SQG79552.1"/>
    </source>
</evidence>
<evidence type="ECO:0000313" key="1">
    <source>
        <dbReference type="EMBL" id="KXT68531.1"/>
    </source>
</evidence>
<dbReference type="RefSeq" id="WP_009854319.1">
    <property type="nucleotide sequence ID" value="NZ_CP054015.1"/>
</dbReference>
<protein>
    <submittedName>
        <fullName evidence="2">Membrane protein</fullName>
    </submittedName>
</protein>
<gene>
    <name evidence="2" type="ORF">NCTC13773_01362</name>
    <name evidence="1" type="ORF">SGADD02_01023</name>
</gene>
<sequence>MNWIILAFVIIIAGVWVFSSRYQKEYYAQGEQMGGPYLIQFKDVDILPELLSNRKLRETIDVIHADSNGKNYRVYSKINDKKLQQLIVKELGLTTNQVQVTYIKLYTFV</sequence>
<accession>A0A139MYD8</accession>